<protein>
    <submittedName>
        <fullName evidence="1">Uncharacterized protein</fullName>
    </submittedName>
</protein>
<evidence type="ECO:0000313" key="1">
    <source>
        <dbReference type="EMBL" id="PAD72391.1"/>
    </source>
</evidence>
<dbReference type="RefSeq" id="WP_095267590.1">
    <property type="nucleotide sequence ID" value="NZ_NPBY01000079.1"/>
</dbReference>
<dbReference type="OrthoDB" id="2615908at2"/>
<reference evidence="1 2" key="1">
    <citation type="submission" date="2017-07" db="EMBL/GenBank/DDBJ databases">
        <title>Isolation and whole genome analysis of endospore-forming bacteria from heroin.</title>
        <authorList>
            <person name="Kalinowski J."/>
            <person name="Ahrens B."/>
            <person name="Al-Dilaimi A."/>
            <person name="Winkler A."/>
            <person name="Wibberg D."/>
            <person name="Schleenbecker U."/>
            <person name="Ruckert C."/>
            <person name="Wolfel R."/>
            <person name="Grass G."/>
        </authorList>
    </citation>
    <scope>NUCLEOTIDE SEQUENCE [LARGE SCALE GENOMIC DNA]</scope>
    <source>
        <strain evidence="1 2">7537-G1</strain>
    </source>
</reference>
<gene>
    <name evidence="1" type="ORF">CHH67_22380</name>
</gene>
<dbReference type="EMBL" id="NPBY01000079">
    <property type="protein sequence ID" value="PAD72391.1"/>
    <property type="molecule type" value="Genomic_DNA"/>
</dbReference>
<comment type="caution">
    <text evidence="1">The sequence shown here is derived from an EMBL/GenBank/DDBJ whole genome shotgun (WGS) entry which is preliminary data.</text>
</comment>
<proteinExistence type="predicted"/>
<sequence>MELGNWAFGNSRGECEVPREWQDDFCGHLRAMGFSGYGYPVEWVDNGAWAPHISDHLDVYCRKITGNEGGTHLKYETDVFVIMPYYWGDDDDIAALPNFVYKPTGFTLSWYKYALRDSYMSHDITYAELDAMLRHCAESIRKETII</sequence>
<dbReference type="AlphaFoldDB" id="A0A268EGX5"/>
<dbReference type="Proteomes" id="UP000215596">
    <property type="component" value="Unassembled WGS sequence"/>
</dbReference>
<evidence type="ECO:0000313" key="2">
    <source>
        <dbReference type="Proteomes" id="UP000215596"/>
    </source>
</evidence>
<name>A0A268EGX5_9BACL</name>
<accession>A0A268EGX5</accession>
<organism evidence="1 2">
    <name type="scientific">Paenibacillus campinasensis</name>
    <dbReference type="NCBI Taxonomy" id="66347"/>
    <lineage>
        <taxon>Bacteria</taxon>
        <taxon>Bacillati</taxon>
        <taxon>Bacillota</taxon>
        <taxon>Bacilli</taxon>
        <taxon>Bacillales</taxon>
        <taxon>Paenibacillaceae</taxon>
        <taxon>Paenibacillus</taxon>
    </lineage>
</organism>